<accession>A0A0K2SPH1</accession>
<dbReference type="GO" id="GO:0004825">
    <property type="term" value="F:methionine-tRNA ligase activity"/>
    <property type="evidence" value="ECO:0007669"/>
    <property type="project" value="UniProtKB-UniRule"/>
</dbReference>
<keyword evidence="17" id="KW-1185">Reference proteome</keyword>
<evidence type="ECO:0000256" key="7">
    <source>
        <dbReference type="ARBA" id="ARBA00022741"/>
    </source>
</evidence>
<dbReference type="Pfam" id="PF09334">
    <property type="entry name" value="tRNA-synt_1g"/>
    <property type="match status" value="1"/>
</dbReference>
<evidence type="ECO:0000256" key="6">
    <source>
        <dbReference type="ARBA" id="ARBA00022598"/>
    </source>
</evidence>
<feature type="binding site" evidence="13">
    <location>
        <position position="162"/>
    </location>
    <ligand>
        <name>Zn(2+)</name>
        <dbReference type="ChEBI" id="CHEBI:29105"/>
    </ligand>
</feature>
<evidence type="ECO:0000256" key="14">
    <source>
        <dbReference type="SAM" id="MobiDB-lite"/>
    </source>
</evidence>
<keyword evidence="8 13" id="KW-0067">ATP-binding</keyword>
<feature type="short sequence motif" description="'HIGH' region" evidence="13">
    <location>
        <begin position="27"/>
        <end position="37"/>
    </location>
</feature>
<feature type="binding site" evidence="13">
    <location>
        <position position="145"/>
    </location>
    <ligand>
        <name>Zn(2+)</name>
        <dbReference type="ChEBI" id="CHEBI:29105"/>
    </ligand>
</feature>
<dbReference type="Gene3D" id="1.10.730.10">
    <property type="entry name" value="Isoleucyl-tRNA Synthetase, Domain 1"/>
    <property type="match status" value="1"/>
</dbReference>
<dbReference type="PANTHER" id="PTHR43326">
    <property type="entry name" value="METHIONYL-TRNA SYNTHETASE"/>
    <property type="match status" value="1"/>
</dbReference>
<dbReference type="FunFam" id="2.170.220.10:FF:000002">
    <property type="entry name" value="Methionine--tRNA ligase"/>
    <property type="match status" value="1"/>
</dbReference>
<feature type="compositionally biased region" description="Low complexity" evidence="14">
    <location>
        <begin position="544"/>
        <end position="558"/>
    </location>
</feature>
<dbReference type="Pfam" id="PF01588">
    <property type="entry name" value="tRNA_bind"/>
    <property type="match status" value="1"/>
</dbReference>
<keyword evidence="4 13" id="KW-0963">Cytoplasm</keyword>
<dbReference type="PANTHER" id="PTHR43326:SF1">
    <property type="entry name" value="METHIONINE--TRNA LIGASE, MITOCHONDRIAL"/>
    <property type="match status" value="1"/>
</dbReference>
<evidence type="ECO:0000256" key="9">
    <source>
        <dbReference type="ARBA" id="ARBA00022884"/>
    </source>
</evidence>
<dbReference type="SUPFAM" id="SSF52374">
    <property type="entry name" value="Nucleotidylyl transferase"/>
    <property type="match status" value="1"/>
</dbReference>
<dbReference type="AlphaFoldDB" id="A0A0K2SPH1"/>
<comment type="subunit">
    <text evidence="3 13">Homodimer.</text>
</comment>
<dbReference type="SUPFAM" id="SSF47323">
    <property type="entry name" value="Anticodon-binding domain of a subclass of class I aminoacyl-tRNA synthetases"/>
    <property type="match status" value="1"/>
</dbReference>
<dbReference type="GO" id="GO:0006431">
    <property type="term" value="P:methionyl-tRNA aminoacylation"/>
    <property type="evidence" value="ECO:0007669"/>
    <property type="project" value="UniProtKB-UniRule"/>
</dbReference>
<evidence type="ECO:0000256" key="12">
    <source>
        <dbReference type="ARBA" id="ARBA00047364"/>
    </source>
</evidence>
<dbReference type="InterPro" id="IPR009080">
    <property type="entry name" value="tRNAsynth_Ia_anticodon-bd"/>
</dbReference>
<dbReference type="CDD" id="cd02800">
    <property type="entry name" value="tRNA_bind_EcMetRS_like"/>
    <property type="match status" value="1"/>
</dbReference>
<dbReference type="NCBIfam" id="TIGR00398">
    <property type="entry name" value="metG"/>
    <property type="match status" value="1"/>
</dbReference>
<dbReference type="InterPro" id="IPR004495">
    <property type="entry name" value="Met-tRNA-synth_bsu_C"/>
</dbReference>
<comment type="caution">
    <text evidence="13">Lacks conserved residue(s) required for the propagation of feature annotation.</text>
</comment>
<dbReference type="EMBL" id="AP014924">
    <property type="protein sequence ID" value="BAS29001.1"/>
    <property type="molecule type" value="Genomic_DNA"/>
</dbReference>
<evidence type="ECO:0000313" key="16">
    <source>
        <dbReference type="EMBL" id="BAS29001.1"/>
    </source>
</evidence>
<feature type="short sequence motif" description="'KMSKS' region" evidence="13">
    <location>
        <begin position="310"/>
        <end position="314"/>
    </location>
</feature>
<feature type="domain" description="TRNA-binding" evidence="15">
    <location>
        <begin position="584"/>
        <end position="685"/>
    </location>
</feature>
<gene>
    <name evidence="13" type="primary">metG</name>
    <name evidence="16" type="ORF">LIP_3178</name>
</gene>
<protein>
    <recommendedName>
        <fullName evidence="13">Methionine--tRNA ligase</fullName>
        <ecNumber evidence="13">6.1.1.10</ecNumber>
    </recommendedName>
    <alternativeName>
        <fullName evidence="13">Methionyl-tRNA synthetase</fullName>
        <shortName evidence="13">MetRS</shortName>
    </alternativeName>
</protein>
<dbReference type="InterPro" id="IPR041872">
    <property type="entry name" value="Anticodon_Met"/>
</dbReference>
<evidence type="ECO:0000256" key="5">
    <source>
        <dbReference type="ARBA" id="ARBA00022555"/>
    </source>
</evidence>
<dbReference type="SUPFAM" id="SSF50249">
    <property type="entry name" value="Nucleic acid-binding proteins"/>
    <property type="match status" value="1"/>
</dbReference>
<dbReference type="HAMAP" id="MF_01228">
    <property type="entry name" value="Met_tRNA_synth_type2"/>
    <property type="match status" value="1"/>
</dbReference>
<comment type="cofactor">
    <cofactor evidence="13">
        <name>Zn(2+)</name>
        <dbReference type="ChEBI" id="CHEBI:29105"/>
    </cofactor>
    <text evidence="13">Binds 1 zinc ion per subunit.</text>
</comment>
<dbReference type="InterPro" id="IPR002547">
    <property type="entry name" value="tRNA-bd_dom"/>
</dbReference>
<dbReference type="PRINTS" id="PR01041">
    <property type="entry name" value="TRNASYNTHMET"/>
</dbReference>
<dbReference type="Proteomes" id="UP000065807">
    <property type="component" value="Chromosome"/>
</dbReference>
<dbReference type="EC" id="6.1.1.10" evidence="13"/>
<dbReference type="KEGG" id="lpil:LIP_3178"/>
<evidence type="ECO:0000256" key="11">
    <source>
        <dbReference type="ARBA" id="ARBA00023146"/>
    </source>
</evidence>
<keyword evidence="10 13" id="KW-0648">Protein biosynthesis</keyword>
<evidence type="ECO:0000256" key="4">
    <source>
        <dbReference type="ARBA" id="ARBA00022490"/>
    </source>
</evidence>
<feature type="binding site" evidence="13">
    <location>
        <position position="142"/>
    </location>
    <ligand>
        <name>Zn(2+)</name>
        <dbReference type="ChEBI" id="CHEBI:29105"/>
    </ligand>
</feature>
<dbReference type="Gene3D" id="2.40.50.140">
    <property type="entry name" value="Nucleic acid-binding proteins"/>
    <property type="match status" value="1"/>
</dbReference>
<reference evidence="17" key="1">
    <citation type="submission" date="2015-07" db="EMBL/GenBank/DDBJ databases">
        <title>Complete genome sequence and phylogenetic analysis of Limnochorda pilosa.</title>
        <authorList>
            <person name="Watanabe M."/>
            <person name="Kojima H."/>
            <person name="Fukui M."/>
        </authorList>
    </citation>
    <scope>NUCLEOTIDE SEQUENCE [LARGE SCALE GENOMIC DNA]</scope>
    <source>
        <strain evidence="17">HC45</strain>
    </source>
</reference>
<evidence type="ECO:0000256" key="1">
    <source>
        <dbReference type="ARBA" id="ARBA00003314"/>
    </source>
</evidence>
<dbReference type="GO" id="GO:0005737">
    <property type="term" value="C:cytoplasm"/>
    <property type="evidence" value="ECO:0007669"/>
    <property type="project" value="UniProtKB-SubCell"/>
</dbReference>
<keyword evidence="7 13" id="KW-0547">Nucleotide-binding</keyword>
<dbReference type="STRING" id="1555112.LIP_3178"/>
<reference evidence="17" key="2">
    <citation type="journal article" date="2016" name="Int. J. Syst. Evol. Microbiol.">
        <title>Complete genome sequence and cell structure of Limnochorda pilosa, a Gram-negative spore-former within the phylum Firmicutes.</title>
        <authorList>
            <person name="Watanabe M."/>
            <person name="Kojima H."/>
            <person name="Fukui M."/>
        </authorList>
    </citation>
    <scope>NUCLEOTIDE SEQUENCE [LARGE SCALE GENOMIC DNA]</scope>
    <source>
        <strain evidence="17">HC45</strain>
    </source>
</reference>
<dbReference type="InterPro" id="IPR001412">
    <property type="entry name" value="aa-tRNA-synth_I_CS"/>
</dbReference>
<dbReference type="FunFam" id="2.40.50.140:FF:000042">
    <property type="entry name" value="Methionine--tRNA ligase"/>
    <property type="match status" value="1"/>
</dbReference>
<dbReference type="InterPro" id="IPR014758">
    <property type="entry name" value="Met-tRNA_synth"/>
</dbReference>
<keyword evidence="9 13" id="KW-0694">RNA-binding</keyword>
<dbReference type="Gene3D" id="2.170.220.10">
    <property type="match status" value="1"/>
</dbReference>
<comment type="subcellular location">
    <subcellularLocation>
        <location evidence="2 13">Cytoplasm</location>
    </subcellularLocation>
</comment>
<proteinExistence type="inferred from homology"/>
<dbReference type="RefSeq" id="WP_231699314.1">
    <property type="nucleotide sequence ID" value="NZ_AP014924.1"/>
</dbReference>
<dbReference type="GO" id="GO:0005524">
    <property type="term" value="F:ATP binding"/>
    <property type="evidence" value="ECO:0007669"/>
    <property type="project" value="UniProtKB-UniRule"/>
</dbReference>
<feature type="binding site" evidence="13">
    <location>
        <position position="159"/>
    </location>
    <ligand>
        <name>Zn(2+)</name>
        <dbReference type="ChEBI" id="CHEBI:29105"/>
    </ligand>
</feature>
<dbReference type="GO" id="GO:0000049">
    <property type="term" value="F:tRNA binding"/>
    <property type="evidence" value="ECO:0007669"/>
    <property type="project" value="UniProtKB-UniRule"/>
</dbReference>
<keyword evidence="6 13" id="KW-0436">Ligase</keyword>
<organism evidence="16 17">
    <name type="scientific">Limnochorda pilosa</name>
    <dbReference type="NCBI Taxonomy" id="1555112"/>
    <lineage>
        <taxon>Bacteria</taxon>
        <taxon>Bacillati</taxon>
        <taxon>Bacillota</taxon>
        <taxon>Limnochordia</taxon>
        <taxon>Limnochordales</taxon>
        <taxon>Limnochordaceae</taxon>
        <taxon>Limnochorda</taxon>
    </lineage>
</organism>
<evidence type="ECO:0000256" key="8">
    <source>
        <dbReference type="ARBA" id="ARBA00022840"/>
    </source>
</evidence>
<dbReference type="InterPro" id="IPR023457">
    <property type="entry name" value="Met-tRNA_synth_2"/>
</dbReference>
<name>A0A0K2SPH1_LIMPI</name>
<keyword evidence="13" id="KW-0862">Zinc</keyword>
<evidence type="ECO:0000256" key="3">
    <source>
        <dbReference type="ARBA" id="ARBA00011738"/>
    </source>
</evidence>
<dbReference type="PROSITE" id="PS50886">
    <property type="entry name" value="TRBD"/>
    <property type="match status" value="1"/>
</dbReference>
<dbReference type="InterPro" id="IPR012340">
    <property type="entry name" value="NA-bd_OB-fold"/>
</dbReference>
<dbReference type="InterPro" id="IPR014729">
    <property type="entry name" value="Rossmann-like_a/b/a_fold"/>
</dbReference>
<evidence type="ECO:0000256" key="2">
    <source>
        <dbReference type="ARBA" id="ARBA00004496"/>
    </source>
</evidence>
<dbReference type="NCBIfam" id="NF008900">
    <property type="entry name" value="PRK12267.1"/>
    <property type="match status" value="1"/>
</dbReference>
<comment type="function">
    <text evidence="1 13">Is required not only for elongation of protein synthesis but also for the initiation of all mRNA translation through initiator tRNA(fMet) aminoacylation.</text>
</comment>
<dbReference type="GO" id="GO:0046872">
    <property type="term" value="F:metal ion binding"/>
    <property type="evidence" value="ECO:0007669"/>
    <property type="project" value="UniProtKB-KW"/>
</dbReference>
<comment type="catalytic activity">
    <reaction evidence="12 13">
        <text>tRNA(Met) + L-methionine + ATP = L-methionyl-tRNA(Met) + AMP + diphosphate</text>
        <dbReference type="Rhea" id="RHEA:13481"/>
        <dbReference type="Rhea" id="RHEA-COMP:9667"/>
        <dbReference type="Rhea" id="RHEA-COMP:9698"/>
        <dbReference type="ChEBI" id="CHEBI:30616"/>
        <dbReference type="ChEBI" id="CHEBI:33019"/>
        <dbReference type="ChEBI" id="CHEBI:57844"/>
        <dbReference type="ChEBI" id="CHEBI:78442"/>
        <dbReference type="ChEBI" id="CHEBI:78530"/>
        <dbReference type="ChEBI" id="CHEBI:456215"/>
        <dbReference type="EC" id="6.1.1.10"/>
    </reaction>
</comment>
<dbReference type="Pfam" id="PF19303">
    <property type="entry name" value="Anticodon_3"/>
    <property type="match status" value="1"/>
</dbReference>
<evidence type="ECO:0000259" key="15">
    <source>
        <dbReference type="PROSITE" id="PS50886"/>
    </source>
</evidence>
<keyword evidence="5 13" id="KW-0820">tRNA-binding</keyword>
<evidence type="ECO:0000256" key="13">
    <source>
        <dbReference type="HAMAP-Rule" id="MF_01228"/>
    </source>
</evidence>
<keyword evidence="13" id="KW-0479">Metal-binding</keyword>
<dbReference type="PATRIC" id="fig|1555112.3.peg.3222"/>
<sequence length="685" mass="76545">MCPVRPTLEKEGVLTGAPRYYITTPIYYPSDRLHIGHAYTTTIADSLARWHRLKGEEVFFLTGSDEHGQKIERRAREEGTTPQAYVDGIVATFKDLWRRLDISYDDFIRTTEPRHEAVVQEVFRRLESHGDIYVSQYEGWYCVPCETFWTESRLVEGKCPDCGRDVELLQEESYFFRISRYMPRLLEHIERHPEFIQPEGRRNEMVQFIKGGVEDLCVSRTTFDWGIPVPGHPGHVIYVWIDALTNYITAAGFLDDPERFRRLWPADLHLVGKDILRFHTIIWPAILLALGLPLPRQVGGHGWILTESGKMSKSKGNVTDPIQLIDEFGADRIRYFLLREVPFGQDGVFSREALIERTNADLANDLGNLLHRSLSMLHRYQGGEIREPGSEEPLDRELANLAAGAFGRIDRRLEALALNEALEELWRVVRRGNKYLDQTEPWSLARDPAGAPRLARVLYTVAEALRLVGLLVAPFLPETGRRIWGQLGLGRSPHEAGPDQLAWGLLPAGTRVLPPEPIFPRFEREQEGDGETPARAAAEPSKVPQPEAAQAPAPSAAPGGDGEGPSRSAPGDRDGTTTEATLDDFARLDLRLATVLKAGPVKGADRLLKLQLDLGGEIRQVVAGIARAYRPEELVGRRVVVVANLKPVRLRGELSQGMILAASTPDGALGLVTVDEELPPGSRVK</sequence>
<dbReference type="CDD" id="cd07957">
    <property type="entry name" value="Anticodon_Ia_Met"/>
    <property type="match status" value="1"/>
</dbReference>
<dbReference type="Gene3D" id="3.40.50.620">
    <property type="entry name" value="HUPs"/>
    <property type="match status" value="1"/>
</dbReference>
<keyword evidence="11 13" id="KW-0030">Aminoacyl-tRNA synthetase</keyword>
<dbReference type="PROSITE" id="PS00178">
    <property type="entry name" value="AA_TRNA_LIGASE_I"/>
    <property type="match status" value="1"/>
</dbReference>
<dbReference type="CDD" id="cd00814">
    <property type="entry name" value="MetRS_core"/>
    <property type="match status" value="1"/>
</dbReference>
<dbReference type="InterPro" id="IPR015413">
    <property type="entry name" value="Methionyl/Leucyl_tRNA_Synth"/>
</dbReference>
<dbReference type="InterPro" id="IPR033911">
    <property type="entry name" value="MetRS_core"/>
</dbReference>
<dbReference type="NCBIfam" id="TIGR00399">
    <property type="entry name" value="metG_C_term"/>
    <property type="match status" value="1"/>
</dbReference>
<evidence type="ECO:0000256" key="10">
    <source>
        <dbReference type="ARBA" id="ARBA00022917"/>
    </source>
</evidence>
<evidence type="ECO:0000313" key="17">
    <source>
        <dbReference type="Proteomes" id="UP000065807"/>
    </source>
</evidence>
<comment type="similarity">
    <text evidence="13">Belongs to the class-I aminoacyl-tRNA synthetase family. MetG type 2A subfamily.</text>
</comment>
<feature type="region of interest" description="Disordered" evidence="14">
    <location>
        <begin position="524"/>
        <end position="578"/>
    </location>
</feature>